<dbReference type="GO" id="GO:0016706">
    <property type="term" value="F:2-oxoglutarate-dependent dioxygenase activity"/>
    <property type="evidence" value="ECO:0007669"/>
    <property type="project" value="UniProtKB-ARBA"/>
</dbReference>
<gene>
    <name evidence="2" type="ORF">A7985_23375</name>
</gene>
<dbReference type="Gene3D" id="2.60.120.620">
    <property type="entry name" value="q2cbj1_9rhob like domain"/>
    <property type="match status" value="1"/>
</dbReference>
<dbReference type="Pfam" id="PF05721">
    <property type="entry name" value="PhyH"/>
    <property type="match status" value="1"/>
</dbReference>
<reference evidence="3" key="1">
    <citation type="submission" date="2016-07" db="EMBL/GenBank/DDBJ databases">
        <authorList>
            <person name="Florea S."/>
            <person name="Webb J.S."/>
            <person name="Jaromczyk J."/>
            <person name="Schardl C.L."/>
        </authorList>
    </citation>
    <scope>NUCLEOTIDE SEQUENCE [LARGE SCALE GENOMIC DNA]</scope>
    <source>
        <strain evidence="3">IPB1</strain>
    </source>
</reference>
<dbReference type="EMBL" id="MAUJ01000014">
    <property type="protein sequence ID" value="OCQ18713.1"/>
    <property type="molecule type" value="Genomic_DNA"/>
</dbReference>
<evidence type="ECO:0008006" key="4">
    <source>
        <dbReference type="Google" id="ProtNLM"/>
    </source>
</evidence>
<comment type="caution">
    <text evidence="2">The sequence shown here is derived from an EMBL/GenBank/DDBJ whole genome shotgun (WGS) entry which is preliminary data.</text>
</comment>
<dbReference type="RefSeq" id="WP_065792834.1">
    <property type="nucleotide sequence ID" value="NZ_MAUJ01000014.1"/>
</dbReference>
<evidence type="ECO:0000256" key="1">
    <source>
        <dbReference type="ARBA" id="ARBA00001954"/>
    </source>
</evidence>
<dbReference type="GO" id="GO:0005506">
    <property type="term" value="F:iron ion binding"/>
    <property type="evidence" value="ECO:0007669"/>
    <property type="project" value="UniProtKB-ARBA"/>
</dbReference>
<evidence type="ECO:0000313" key="2">
    <source>
        <dbReference type="EMBL" id="OCQ18713.1"/>
    </source>
</evidence>
<name>A0A1C0TJI5_9GAMM</name>
<sequence>MGDLNNIQQLNAHGFCHLPEVFSHAQVDEFKTQIQKYIDENHEGIVHEADSSAVRGIHGPHLYSEFFQAITNKKEFLELASSLLGEPCYVHQFKINIKRRMVGQHWPWHEDFVYWNKKDGIKEPNMLNIVIFLDKVELLNGPLCVIPSSHHIDDLTDVEAQDSAWQQDVSASLTYQLSEKRVEALIKQYGVHYLMGNAGDVTAFHPKLAHSSANNMSPWDRQMVIITYNAISNTPSLDKPDKRPAFLCSEDFTPLVAES</sequence>
<dbReference type="PANTHER" id="PTHR20883">
    <property type="entry name" value="PHYTANOYL-COA DIOXYGENASE DOMAIN CONTAINING 1"/>
    <property type="match status" value="1"/>
</dbReference>
<organism evidence="2 3">
    <name type="scientific">Pseudoalteromonas luteoviolacea</name>
    <dbReference type="NCBI Taxonomy" id="43657"/>
    <lineage>
        <taxon>Bacteria</taxon>
        <taxon>Pseudomonadati</taxon>
        <taxon>Pseudomonadota</taxon>
        <taxon>Gammaproteobacteria</taxon>
        <taxon>Alteromonadales</taxon>
        <taxon>Pseudoalteromonadaceae</taxon>
        <taxon>Pseudoalteromonas</taxon>
    </lineage>
</organism>
<proteinExistence type="predicted"/>
<protein>
    <recommendedName>
        <fullName evidence="4">Phytanoyl-CoA dioxygenase</fullName>
    </recommendedName>
</protein>
<dbReference type="InterPro" id="IPR008775">
    <property type="entry name" value="Phytyl_CoA_dOase-like"/>
</dbReference>
<dbReference type="OrthoDB" id="9791262at2"/>
<dbReference type="AlphaFoldDB" id="A0A1C0TJI5"/>
<dbReference type="Proteomes" id="UP000093366">
    <property type="component" value="Unassembled WGS sequence"/>
</dbReference>
<dbReference type="PANTHER" id="PTHR20883:SF48">
    <property type="entry name" value="ECTOINE DIOXYGENASE"/>
    <property type="match status" value="1"/>
</dbReference>
<dbReference type="SUPFAM" id="SSF51197">
    <property type="entry name" value="Clavaminate synthase-like"/>
    <property type="match status" value="1"/>
</dbReference>
<comment type="cofactor">
    <cofactor evidence="1">
        <name>Fe(2+)</name>
        <dbReference type="ChEBI" id="CHEBI:29033"/>
    </cofactor>
</comment>
<accession>A0A1C0TJI5</accession>
<evidence type="ECO:0000313" key="3">
    <source>
        <dbReference type="Proteomes" id="UP000093366"/>
    </source>
</evidence>